<dbReference type="GO" id="GO:0019698">
    <property type="term" value="P:D-galacturonate catabolic process"/>
    <property type="evidence" value="ECO:0007669"/>
    <property type="project" value="TreeGrafter"/>
</dbReference>
<dbReference type="PANTHER" id="PTHR30536">
    <property type="entry name" value="ALTRONATE/GALACTARATE DEHYDRATASE"/>
    <property type="match status" value="1"/>
</dbReference>
<name>A0A6J4V7W4_9BACT</name>
<protein>
    <submittedName>
        <fullName evidence="5">Altronate dehydratase</fullName>
        <ecNumber evidence="5">4.2.1.7</ecNumber>
    </submittedName>
</protein>
<sequence length="584" mass="62172">MTGLSFDLHDVGRLPAPGDNAAIATRRLEAGSRVAWGGASHTLEHTILEGHRFAIRPVAVGEALLSWGLPFGHATRPIAPGAWLCNPKILAVLRERSIDFALPTEANFADLPLEAYALDEESFRPGVEVPPVGEGEGHLFQGYARGEGRGVGTRNYVVLLGTTSRTSGYVRALEEELAGAAAEWPNIDGIVAVAHTEGGGAGRPNNLDLLLRTLAGFMVHPNVGAVLAVDRGAEAVTNTVLRRYMLDQGYPLTGVLHRFVTLRGDFAADLAAGAALVRGWLPQVAAAERTAQPLAAIKLGLQCGGSDAFSGVSGNPLAAWVAQEIIRHGGAANLAETDELIGAEEYVLQNVRDLDTARRFLATVERFKELVGRHGHTAEGNPSGGNNYRGLYNIALKSLGAATKRAPAVRLDRVIDYAEPMREPGYYFMDSPGNDLESIAGQVASGSNLLYFVTGNGSITNFPFVPTIKIVTTTARFRLLSRDMDVNAGAYLDGVPMDELGRELLDLTARVAGGERSAGERAGHAQVSIWRNWRQTDRREVARLQAAARPGGQPLPLVPAPAPSGEPPPTFVALRSEGGHATDR</sequence>
<feature type="region of interest" description="Disordered" evidence="3">
    <location>
        <begin position="546"/>
        <end position="584"/>
    </location>
</feature>
<accession>A0A6J4V7W4</accession>
<evidence type="ECO:0000256" key="2">
    <source>
        <dbReference type="ARBA" id="ARBA00023239"/>
    </source>
</evidence>
<feature type="domain" description="SAF" evidence="4">
    <location>
        <begin position="19"/>
        <end position="90"/>
    </location>
</feature>
<reference evidence="5" key="1">
    <citation type="submission" date="2020-02" db="EMBL/GenBank/DDBJ databases">
        <authorList>
            <person name="Meier V. D."/>
        </authorList>
    </citation>
    <scope>NUCLEOTIDE SEQUENCE</scope>
    <source>
        <strain evidence="5">AVDCRST_MAG88</strain>
    </source>
</reference>
<dbReference type="InterPro" id="IPR048332">
    <property type="entry name" value="GD_AH_C"/>
</dbReference>
<dbReference type="InterPro" id="IPR007392">
    <property type="entry name" value="GD_AH_second"/>
</dbReference>
<dbReference type="EMBL" id="CADCWM010000604">
    <property type="protein sequence ID" value="CAA9571761.1"/>
    <property type="molecule type" value="Genomic_DNA"/>
</dbReference>
<dbReference type="PANTHER" id="PTHR30536:SF5">
    <property type="entry name" value="ALTRONATE DEHYDRATASE"/>
    <property type="match status" value="1"/>
</dbReference>
<evidence type="ECO:0000256" key="1">
    <source>
        <dbReference type="ARBA" id="ARBA00010986"/>
    </source>
</evidence>
<dbReference type="SMART" id="SM00858">
    <property type="entry name" value="SAF"/>
    <property type="match status" value="1"/>
</dbReference>
<dbReference type="InterPro" id="IPR052172">
    <property type="entry name" value="UxaA_altronate/galactarate_dh"/>
</dbReference>
<keyword evidence="2 5" id="KW-0456">Lyase</keyword>
<dbReference type="Gene3D" id="2.30.130.110">
    <property type="match status" value="1"/>
</dbReference>
<evidence type="ECO:0000313" key="5">
    <source>
        <dbReference type="EMBL" id="CAA9571761.1"/>
    </source>
</evidence>
<gene>
    <name evidence="5" type="ORF">AVDCRST_MAG88-2404</name>
</gene>
<dbReference type="EC" id="4.2.1.7" evidence="5"/>
<evidence type="ECO:0000259" key="4">
    <source>
        <dbReference type="SMART" id="SM00858"/>
    </source>
</evidence>
<dbReference type="InterPro" id="IPR013974">
    <property type="entry name" value="SAF"/>
</dbReference>
<dbReference type="AlphaFoldDB" id="A0A6J4V7W4"/>
<organism evidence="5">
    <name type="scientific">uncultured Thermomicrobiales bacterium</name>
    <dbReference type="NCBI Taxonomy" id="1645740"/>
    <lineage>
        <taxon>Bacteria</taxon>
        <taxon>Pseudomonadati</taxon>
        <taxon>Thermomicrobiota</taxon>
        <taxon>Thermomicrobia</taxon>
        <taxon>Thermomicrobiales</taxon>
        <taxon>environmental samples</taxon>
    </lineage>
</organism>
<comment type="similarity">
    <text evidence="1">Belongs to the UxaA family.</text>
</comment>
<dbReference type="Pfam" id="PF20629">
    <property type="entry name" value="GD_AH_C"/>
    <property type="match status" value="1"/>
</dbReference>
<dbReference type="Pfam" id="PF04295">
    <property type="entry name" value="GD_AH_second"/>
    <property type="match status" value="1"/>
</dbReference>
<feature type="non-terminal residue" evidence="5">
    <location>
        <position position="584"/>
    </location>
</feature>
<feature type="compositionally biased region" description="Pro residues" evidence="3">
    <location>
        <begin position="556"/>
        <end position="570"/>
    </location>
</feature>
<dbReference type="GO" id="GO:0008789">
    <property type="term" value="F:altronate dehydratase activity"/>
    <property type="evidence" value="ECO:0007669"/>
    <property type="project" value="UniProtKB-EC"/>
</dbReference>
<proteinExistence type="inferred from homology"/>
<evidence type="ECO:0000256" key="3">
    <source>
        <dbReference type="SAM" id="MobiDB-lite"/>
    </source>
</evidence>